<proteinExistence type="inferred from homology"/>
<accession>A0A9W7LCJ5</accession>
<dbReference type="Proteomes" id="UP001165065">
    <property type="component" value="Unassembled WGS sequence"/>
</dbReference>
<gene>
    <name evidence="10" type="ORF">TrCOL_g7736</name>
</gene>
<feature type="active site" description="Charge relay system" evidence="7">
    <location>
        <position position="364"/>
    </location>
</feature>
<evidence type="ECO:0000256" key="5">
    <source>
        <dbReference type="ARBA" id="ARBA00023529"/>
    </source>
</evidence>
<dbReference type="InterPro" id="IPR034058">
    <property type="entry name" value="TagA/B/C/D_pept_dom"/>
</dbReference>
<feature type="domain" description="Peptidase S8/S53" evidence="9">
    <location>
        <begin position="305"/>
        <end position="612"/>
    </location>
</feature>
<keyword evidence="11" id="KW-1185">Reference proteome</keyword>
<dbReference type="PROSITE" id="PS00137">
    <property type="entry name" value="SUBTILASE_HIS"/>
    <property type="match status" value="1"/>
</dbReference>
<dbReference type="InterPro" id="IPR008979">
    <property type="entry name" value="Galactose-bd-like_sf"/>
</dbReference>
<dbReference type="SUPFAM" id="SSF49785">
    <property type="entry name" value="Galactose-binding domain-like"/>
    <property type="match status" value="1"/>
</dbReference>
<feature type="active site" description="Charge relay system" evidence="7">
    <location>
        <position position="314"/>
    </location>
</feature>
<dbReference type="InterPro" id="IPR023828">
    <property type="entry name" value="Peptidase_S8_Ser-AS"/>
</dbReference>
<dbReference type="EC" id="3.4.21.62" evidence="6"/>
<dbReference type="Gene3D" id="3.40.50.200">
    <property type="entry name" value="Peptidase S8/S53 domain"/>
    <property type="match status" value="1"/>
</dbReference>
<dbReference type="Gene3D" id="2.60.120.380">
    <property type="match status" value="1"/>
</dbReference>
<evidence type="ECO:0000256" key="8">
    <source>
        <dbReference type="SAM" id="Phobius"/>
    </source>
</evidence>
<keyword evidence="3 7" id="KW-0378">Hydrolase</keyword>
<dbReference type="CDD" id="cd04842">
    <property type="entry name" value="Peptidases_S8_Kp43_protease"/>
    <property type="match status" value="1"/>
</dbReference>
<dbReference type="InterPro" id="IPR015500">
    <property type="entry name" value="Peptidase_S8_subtilisin-rel"/>
</dbReference>
<dbReference type="PANTHER" id="PTHR43399:SF4">
    <property type="entry name" value="CELL WALL-ASSOCIATED PROTEASE"/>
    <property type="match status" value="1"/>
</dbReference>
<dbReference type="InterPro" id="IPR000209">
    <property type="entry name" value="Peptidase_S8/S53_dom"/>
</dbReference>
<evidence type="ECO:0000256" key="3">
    <source>
        <dbReference type="ARBA" id="ARBA00022801"/>
    </source>
</evidence>
<comment type="catalytic activity">
    <reaction evidence="5">
        <text>Hydrolysis of proteins with broad specificity for peptide bonds, and a preference for a large uncharged residue in P1. Hydrolyzes peptide amides.</text>
        <dbReference type="EC" id="3.4.21.62"/>
    </reaction>
</comment>
<evidence type="ECO:0000256" key="4">
    <source>
        <dbReference type="ARBA" id="ARBA00022825"/>
    </source>
</evidence>
<name>A0A9W7LCJ5_9STRA</name>
<evidence type="ECO:0000256" key="7">
    <source>
        <dbReference type="PROSITE-ProRule" id="PRU01240"/>
    </source>
</evidence>
<dbReference type="PROSITE" id="PS00138">
    <property type="entry name" value="SUBTILASE_SER"/>
    <property type="match status" value="1"/>
</dbReference>
<sequence length="796" mass="86473">MTLRSTLLTVGISVVFCIVLFTTLDKTDQADLMNPTITSVTPSFQPPSAVFDIHSIFASDTALMSRILEEIPGVDDSHPLPLPYVVCNTDTTLLGIDRLKSISDYFDYPQSDLHVYQNLHNSDDATCVIVVISVMDAKSTPDTFVLHPITPWMKFPPNFTSNLEGGVYDDTSRIDVELCPGANIEDTISIISSLLTFPDGYKPSVTPSFGSAPHISIKSPSSPLSFSQSKFLPILTKLSKCSSVCSIEPSLPIKLLNNKNNIIGQSGICQTVNEINCNNNVNLPSEQDPLDTSVSLPFWFADITGKEEVIQISDTGLDIDNYYFYDKRAKCSTNFPKDGEFVKECRKVIQYYAWFDSVDTEGGHGTHVAGTAAGRLTRDGSNPTSIFDPEAENGFGVDAKIAFFDISNGEYLNVPEMGFVFGKAYPTASIHSASWGSSYQYGITIYSIGVDKFTFDNDDFVVVIAAGNDGEDGPGTIGSPATAKNCIAVGASRSKPQQDELVYFSSRGPTMDGRVKPDIVAPGVWTKSAKAMPDKVGGADTSVMSGTSMATPMVAGAAAVVRDYFKQGFYPTGVNNSIAMDISAATVKAVIVNGGVMMGQTSQIRNNEQGFGRLELSNSIPLKNTDYDFGIYISQDENVSQGQETEYSFSVTSALDCSLSRNSVTLVWTDPPASMSCSSNCMFSDLDLEVTLSDGTKLKAFGDSADRYNNVERIRWLVDSTPSSFKYSITHSFSKYSITHGIAYIASKYSITHSFTHGIAYISSKYSFTHGIAYIASKYSITHSFSAMRRPNQPNI</sequence>
<keyword evidence="2 7" id="KW-0645">Protease</keyword>
<evidence type="ECO:0000256" key="1">
    <source>
        <dbReference type="ARBA" id="ARBA00011073"/>
    </source>
</evidence>
<dbReference type="InterPro" id="IPR051048">
    <property type="entry name" value="Peptidase_S8/S53_subtilisin"/>
</dbReference>
<dbReference type="OrthoDB" id="65407at2759"/>
<dbReference type="PROSITE" id="PS51892">
    <property type="entry name" value="SUBTILASE"/>
    <property type="match status" value="1"/>
</dbReference>
<dbReference type="EMBL" id="BRYA01001490">
    <property type="protein sequence ID" value="GMI44711.1"/>
    <property type="molecule type" value="Genomic_DNA"/>
</dbReference>
<evidence type="ECO:0000256" key="2">
    <source>
        <dbReference type="ARBA" id="ARBA00022670"/>
    </source>
</evidence>
<dbReference type="SUPFAM" id="SSF52743">
    <property type="entry name" value="Subtilisin-like"/>
    <property type="match status" value="1"/>
</dbReference>
<dbReference type="GO" id="GO:0006508">
    <property type="term" value="P:proteolysis"/>
    <property type="evidence" value="ECO:0007669"/>
    <property type="project" value="UniProtKB-KW"/>
</dbReference>
<reference evidence="11" key="1">
    <citation type="journal article" date="2023" name="Commun. Biol.">
        <title>Genome analysis of Parmales, the sister group of diatoms, reveals the evolutionary specialization of diatoms from phago-mixotrophs to photoautotrophs.</title>
        <authorList>
            <person name="Ban H."/>
            <person name="Sato S."/>
            <person name="Yoshikawa S."/>
            <person name="Yamada K."/>
            <person name="Nakamura Y."/>
            <person name="Ichinomiya M."/>
            <person name="Sato N."/>
            <person name="Blanc-Mathieu R."/>
            <person name="Endo H."/>
            <person name="Kuwata A."/>
            <person name="Ogata H."/>
        </authorList>
    </citation>
    <scope>NUCLEOTIDE SEQUENCE [LARGE SCALE GENOMIC DNA]</scope>
</reference>
<keyword evidence="8" id="KW-0812">Transmembrane</keyword>
<keyword evidence="4 7" id="KW-0720">Serine protease</keyword>
<dbReference type="InterPro" id="IPR022398">
    <property type="entry name" value="Peptidase_S8_His-AS"/>
</dbReference>
<feature type="transmembrane region" description="Helical" evidence="8">
    <location>
        <begin position="7"/>
        <end position="24"/>
    </location>
</feature>
<protein>
    <recommendedName>
        <fullName evidence="6">subtilisin</fullName>
        <ecNumber evidence="6">3.4.21.62</ecNumber>
    </recommendedName>
</protein>
<comment type="similarity">
    <text evidence="1 7">Belongs to the peptidase S8 family.</text>
</comment>
<evidence type="ECO:0000256" key="6">
    <source>
        <dbReference type="ARBA" id="ARBA00023619"/>
    </source>
</evidence>
<keyword evidence="8" id="KW-0472">Membrane</keyword>
<dbReference type="InterPro" id="IPR036852">
    <property type="entry name" value="Peptidase_S8/S53_dom_sf"/>
</dbReference>
<dbReference type="Pfam" id="PF00082">
    <property type="entry name" value="Peptidase_S8"/>
    <property type="match status" value="1"/>
</dbReference>
<dbReference type="PRINTS" id="PR00723">
    <property type="entry name" value="SUBTILISIN"/>
</dbReference>
<dbReference type="GO" id="GO:0004252">
    <property type="term" value="F:serine-type endopeptidase activity"/>
    <property type="evidence" value="ECO:0007669"/>
    <property type="project" value="UniProtKB-UniRule"/>
</dbReference>
<dbReference type="AlphaFoldDB" id="A0A9W7LCJ5"/>
<evidence type="ECO:0000259" key="9">
    <source>
        <dbReference type="Pfam" id="PF00082"/>
    </source>
</evidence>
<organism evidence="10 11">
    <name type="scientific">Triparma columacea</name>
    <dbReference type="NCBI Taxonomy" id="722753"/>
    <lineage>
        <taxon>Eukaryota</taxon>
        <taxon>Sar</taxon>
        <taxon>Stramenopiles</taxon>
        <taxon>Ochrophyta</taxon>
        <taxon>Bolidophyceae</taxon>
        <taxon>Parmales</taxon>
        <taxon>Triparmaceae</taxon>
        <taxon>Triparma</taxon>
    </lineage>
</organism>
<evidence type="ECO:0000313" key="10">
    <source>
        <dbReference type="EMBL" id="GMI44711.1"/>
    </source>
</evidence>
<evidence type="ECO:0000313" key="11">
    <source>
        <dbReference type="Proteomes" id="UP001165065"/>
    </source>
</evidence>
<feature type="active site" description="Charge relay system" evidence="7">
    <location>
        <position position="548"/>
    </location>
</feature>
<keyword evidence="8" id="KW-1133">Transmembrane helix</keyword>
<comment type="caution">
    <text evidence="10">The sequence shown here is derived from an EMBL/GenBank/DDBJ whole genome shotgun (WGS) entry which is preliminary data.</text>
</comment>
<dbReference type="PANTHER" id="PTHR43399">
    <property type="entry name" value="SUBTILISIN-RELATED"/>
    <property type="match status" value="1"/>
</dbReference>